<evidence type="ECO:0000313" key="2">
    <source>
        <dbReference type="Proteomes" id="UP000244174"/>
    </source>
</evidence>
<dbReference type="SMART" id="SM00135">
    <property type="entry name" value="LY"/>
    <property type="match status" value="4"/>
</dbReference>
<name>A0A2T6AI41_9FLAO</name>
<dbReference type="PANTHER" id="PTHR40274:SF4">
    <property type="entry name" value="BLL1406 PROTEIN"/>
    <property type="match status" value="1"/>
</dbReference>
<evidence type="ECO:0008006" key="3">
    <source>
        <dbReference type="Google" id="ProtNLM"/>
    </source>
</evidence>
<protein>
    <recommendedName>
        <fullName evidence="3">SMP-30/Gluconolactonase/LRE-like region domain-containing protein</fullName>
    </recommendedName>
</protein>
<dbReference type="InterPro" id="IPR000033">
    <property type="entry name" value="LDLR_classB_rpt"/>
</dbReference>
<dbReference type="InterPro" id="IPR011042">
    <property type="entry name" value="6-blade_b-propeller_TolB-like"/>
</dbReference>
<dbReference type="InterPro" id="IPR051344">
    <property type="entry name" value="Vgb"/>
</dbReference>
<dbReference type="OrthoDB" id="2531681at2"/>
<dbReference type="AlphaFoldDB" id="A0A2T6AI41"/>
<dbReference type="Gene3D" id="2.120.10.30">
    <property type="entry name" value="TolB, C-terminal domain"/>
    <property type="match status" value="3"/>
</dbReference>
<dbReference type="Proteomes" id="UP000244174">
    <property type="component" value="Unassembled WGS sequence"/>
</dbReference>
<accession>A0A2T6AI41</accession>
<dbReference type="SUPFAM" id="SSF101898">
    <property type="entry name" value="NHL repeat"/>
    <property type="match status" value="1"/>
</dbReference>
<evidence type="ECO:0000313" key="1">
    <source>
        <dbReference type="EMBL" id="PTX43484.1"/>
    </source>
</evidence>
<dbReference type="PROSITE" id="PS51257">
    <property type="entry name" value="PROKAR_LIPOPROTEIN"/>
    <property type="match status" value="1"/>
</dbReference>
<gene>
    <name evidence="1" type="ORF">C8P64_2012</name>
</gene>
<keyword evidence="2" id="KW-1185">Reference proteome</keyword>
<comment type="caution">
    <text evidence="1">The sequence shown here is derived from an EMBL/GenBank/DDBJ whole genome shotgun (WGS) entry which is preliminary data.</text>
</comment>
<reference evidence="1 2" key="1">
    <citation type="submission" date="2018-04" db="EMBL/GenBank/DDBJ databases">
        <title>Genomic Encyclopedia of Archaeal and Bacterial Type Strains, Phase II (KMG-II): from individual species to whole genera.</title>
        <authorList>
            <person name="Goeker M."/>
        </authorList>
    </citation>
    <scope>NUCLEOTIDE SEQUENCE [LARGE SCALE GENOMIC DNA]</scope>
    <source>
        <strain evidence="1 2">DSM 23082</strain>
    </source>
</reference>
<dbReference type="InterPro" id="IPR011041">
    <property type="entry name" value="Quinoprot_gluc/sorb_DH_b-prop"/>
</dbReference>
<sequence>MNTFKVVPVKLILKLFLLGLLTLFLSCSMEPEENLEEVHSKAENTKKSLKADLKILTKGAILNGANGIDVGPDGNLYVASVNRQAIFVMDKNNGKIINRFGTENGVLGPDDLVFGPDGTLYWTDILTGFVGRMTMDGQQLGYQFVAPGVNPITFSPEGRLFVALDFLGDGLYELDPQLSDPPRPIIVSTPENPFPLGFLNAFDFGPDGRLYGPLFAAGLVISVDVDADIPVSSDPFGDGIVRIEATGFQNPASAKFDSEGMLTVLDQTGEVFKINISTGEKTLFTELQPGLDNMAFDEDGSLYMTNNDEGWVAEILKSGQDRILSPGGMIAPSGLAVLSGPNNKEYVYEADLFNLRQFDGTSGKQLNIYKGFLVPEGPESLILPMNLSSDDSGNLVISSWFSGAVQVWDPQNEQVLENYLFPVPIDAVRFADDLIVSDFELGGLFWASDESKIADLSVASGLATNGESLWSADWATGTIFRIDFDGKTPLDPVIIAEDLMNPEGLALDNKGGLLVIETGAARISRIELSTGNKTILAEGLELSPPGLGLGSPPTWSFDGVAVGESGDIYISGLGATVIYRIPNNKY</sequence>
<proteinExistence type="predicted"/>
<dbReference type="RefSeq" id="WP_146167211.1">
    <property type="nucleotide sequence ID" value="NZ_QBKQ01000002.1"/>
</dbReference>
<dbReference type="EMBL" id="QBKQ01000002">
    <property type="protein sequence ID" value="PTX43484.1"/>
    <property type="molecule type" value="Genomic_DNA"/>
</dbReference>
<organism evidence="1 2">
    <name type="scientific">Christiangramia gaetbulicola</name>
    <dbReference type="NCBI Taxonomy" id="703340"/>
    <lineage>
        <taxon>Bacteria</taxon>
        <taxon>Pseudomonadati</taxon>
        <taxon>Bacteroidota</taxon>
        <taxon>Flavobacteriia</taxon>
        <taxon>Flavobacteriales</taxon>
        <taxon>Flavobacteriaceae</taxon>
        <taxon>Christiangramia</taxon>
    </lineage>
</organism>
<dbReference type="SUPFAM" id="SSF50952">
    <property type="entry name" value="Soluble quinoprotein glucose dehydrogenase"/>
    <property type="match status" value="1"/>
</dbReference>
<dbReference type="PANTHER" id="PTHR40274">
    <property type="entry name" value="VIRGINIAMYCIN B LYASE"/>
    <property type="match status" value="1"/>
</dbReference>